<dbReference type="Pfam" id="PF00271">
    <property type="entry name" value="Helicase_C"/>
    <property type="match status" value="1"/>
</dbReference>
<feature type="domain" description="Helicase C-terminal" evidence="6">
    <location>
        <begin position="855"/>
        <end position="1025"/>
    </location>
</feature>
<accession>A0ABR4BMG4</accession>
<sequence>MPFLKAQSITLKVEGASESALVLVMSLSAGSESYGNGKDDILLQSLNLGAVHHDCRQLDVQWPSATSNNSNYRLDNISSRQPSVQGQASYETVQNLTWPSPDNVSHAIYPSINATTRSHISVASILAGGVPSSAENVQVLSHSGNPKGEVSEHGRSSDVGPMDLVTADPDLVLHHSDNEEPQAAENEQGSTNQQPNEFECDLCLGMINTATLSVSSTALSRIPGGRSDITLKLRGPVATVHDVSNNDYIGLLDRDTATALDQIHSKHDIETRTYIVRSTGSDNKTMGQSWGASLPIYIVVYGCEEQFDVIGDTFAEFKIFLQHPQDRKDLAVYKNPQYLVRPGEEYPCLDGEDADPSNLPDAITSDSGSPIENQLESVFETAQGPEKYSGVEQSSRLITALKPHQQMGLAMMLEKESGKLEGNEFAVLWNKTSILNGHVWYKNNVTGSIREDPMLCLGGLLADEMGLGKSLTIIALIASTLDGMTSSPADEMSPSILQTGQEYNRVTLIVTPKSTLHSWKEQFAKHTRSASMRVCYYAGNKRKSTVSNLLNHDVIVTTYGTLTAEKNRKAKNPCDADQPLLAHRWLRVVLDEAHVIRNASTKQCVTACALRSRHRWCLTGTPIQNSVEDFGSLLQFLQVNPFDNPSSFTHEIADWIKLGDEKGMKRLRLLVSAVCLRRTKECLGLPPRKNETQRVILNDEEKQLHEMYRQNTVDFIDFVFRGDLKLKSFATVIQQILRLRQICDHGKEMLSLKTLRNMEDFNASQGSKGSILSSAETALCGGCGRKVEDFDSLLRCLHPTCRPCSEEKDISTPDGEPECLICASTAFQDTGHHPDTDSESETRDDTRIEYRPSSKVTALLKNLRRFSQEPTDLPIKSVVFSCWTKMLDLIGQGLNAANIRFERLDGKMSTPQRHKAIQSFRGDPKCTVFLATIGSAGVGIDLTAACKVHLMEPQWNPMAEEQALDRVHRIGQTRPVTAIRYIVSESVEKYVVSLQKKKLDLIQQSLGPNASHKASTLKERLKGLHEFLTSSSPNSRS</sequence>
<dbReference type="EMBL" id="JBHFEH010000001">
    <property type="protein sequence ID" value="KAL2058993.1"/>
    <property type="molecule type" value="Genomic_DNA"/>
</dbReference>
<reference evidence="7 8" key="1">
    <citation type="submission" date="2024-09" db="EMBL/GenBank/DDBJ databases">
        <title>Rethinking Asexuality: The Enigmatic Case of Functional Sexual Genes in Lepraria (Stereocaulaceae).</title>
        <authorList>
            <person name="Doellman M."/>
            <person name="Sun Y."/>
            <person name="Barcenas-Pena A."/>
            <person name="Lumbsch H.T."/>
            <person name="Grewe F."/>
        </authorList>
    </citation>
    <scope>NUCLEOTIDE SEQUENCE [LARGE SCALE GENOMIC DNA]</scope>
    <source>
        <strain evidence="7 8">Grewe 0041</strain>
    </source>
</reference>
<comment type="caution">
    <text evidence="7">The sequence shown here is derived from an EMBL/GenBank/DDBJ whole genome shotgun (WGS) entry which is preliminary data.</text>
</comment>
<evidence type="ECO:0000313" key="8">
    <source>
        <dbReference type="Proteomes" id="UP001590951"/>
    </source>
</evidence>
<evidence type="ECO:0000256" key="1">
    <source>
        <dbReference type="ARBA" id="ARBA00022741"/>
    </source>
</evidence>
<dbReference type="InterPro" id="IPR000330">
    <property type="entry name" value="SNF2_N"/>
</dbReference>
<feature type="region of interest" description="Disordered" evidence="4">
    <location>
        <begin position="139"/>
        <end position="165"/>
    </location>
</feature>
<name>A0ABR4BMG4_9LECA</name>
<dbReference type="PROSITE" id="PS51194">
    <property type="entry name" value="HELICASE_CTER"/>
    <property type="match status" value="1"/>
</dbReference>
<organism evidence="7 8">
    <name type="scientific">Lepraria finkii</name>
    <dbReference type="NCBI Taxonomy" id="1340010"/>
    <lineage>
        <taxon>Eukaryota</taxon>
        <taxon>Fungi</taxon>
        <taxon>Dikarya</taxon>
        <taxon>Ascomycota</taxon>
        <taxon>Pezizomycotina</taxon>
        <taxon>Lecanoromycetes</taxon>
        <taxon>OSLEUM clade</taxon>
        <taxon>Lecanoromycetidae</taxon>
        <taxon>Lecanorales</taxon>
        <taxon>Lecanorineae</taxon>
        <taxon>Stereocaulaceae</taxon>
        <taxon>Lepraria</taxon>
    </lineage>
</organism>
<dbReference type="InterPro" id="IPR050628">
    <property type="entry name" value="SNF2_RAD54_helicase_TF"/>
</dbReference>
<dbReference type="InterPro" id="IPR001650">
    <property type="entry name" value="Helicase_C-like"/>
</dbReference>
<dbReference type="InterPro" id="IPR014001">
    <property type="entry name" value="Helicase_ATP-bd"/>
</dbReference>
<dbReference type="InterPro" id="IPR027417">
    <property type="entry name" value="P-loop_NTPase"/>
</dbReference>
<evidence type="ECO:0000256" key="3">
    <source>
        <dbReference type="ARBA" id="ARBA00022840"/>
    </source>
</evidence>
<dbReference type="Gene3D" id="3.40.50.300">
    <property type="entry name" value="P-loop containing nucleotide triphosphate hydrolases"/>
    <property type="match status" value="1"/>
</dbReference>
<gene>
    <name evidence="7" type="ORF">ABVK25_000285</name>
</gene>
<dbReference type="SUPFAM" id="SSF52540">
    <property type="entry name" value="P-loop containing nucleoside triphosphate hydrolases"/>
    <property type="match status" value="2"/>
</dbReference>
<evidence type="ECO:0000259" key="5">
    <source>
        <dbReference type="PROSITE" id="PS51192"/>
    </source>
</evidence>
<evidence type="ECO:0000256" key="2">
    <source>
        <dbReference type="ARBA" id="ARBA00022801"/>
    </source>
</evidence>
<dbReference type="InterPro" id="IPR038718">
    <property type="entry name" value="SNF2-like_sf"/>
</dbReference>
<dbReference type="CDD" id="cd18793">
    <property type="entry name" value="SF2_C_SNF"/>
    <property type="match status" value="1"/>
</dbReference>
<keyword evidence="1" id="KW-0547">Nucleotide-binding</keyword>
<dbReference type="CDD" id="cd18008">
    <property type="entry name" value="DEXDc_SHPRH-like"/>
    <property type="match status" value="1"/>
</dbReference>
<dbReference type="Gene3D" id="3.40.50.10810">
    <property type="entry name" value="Tandem AAA-ATPase domain"/>
    <property type="match status" value="1"/>
</dbReference>
<dbReference type="Pfam" id="PF00176">
    <property type="entry name" value="SNF2-rel_dom"/>
    <property type="match status" value="1"/>
</dbReference>
<dbReference type="InterPro" id="IPR049730">
    <property type="entry name" value="SNF2/RAD54-like_C"/>
</dbReference>
<dbReference type="PANTHER" id="PTHR45626:SF52">
    <property type="entry name" value="SINGLE-STRANDED DNA-DEPENDENT ATPASE (EUROFUNG)"/>
    <property type="match status" value="1"/>
</dbReference>
<evidence type="ECO:0000313" key="7">
    <source>
        <dbReference type="EMBL" id="KAL2058993.1"/>
    </source>
</evidence>
<dbReference type="PANTHER" id="PTHR45626">
    <property type="entry name" value="TRANSCRIPTION TERMINATION FACTOR 2-RELATED"/>
    <property type="match status" value="1"/>
</dbReference>
<feature type="domain" description="Helicase ATP-binding" evidence="5">
    <location>
        <begin position="458"/>
        <end position="640"/>
    </location>
</feature>
<protein>
    <submittedName>
        <fullName evidence="7">Uncharacterized protein</fullName>
    </submittedName>
</protein>
<proteinExistence type="predicted"/>
<dbReference type="SMART" id="SM00490">
    <property type="entry name" value="HELICc"/>
    <property type="match status" value="1"/>
</dbReference>
<dbReference type="Proteomes" id="UP001590951">
    <property type="component" value="Unassembled WGS sequence"/>
</dbReference>
<keyword evidence="2" id="KW-0378">Hydrolase</keyword>
<evidence type="ECO:0000256" key="4">
    <source>
        <dbReference type="SAM" id="MobiDB-lite"/>
    </source>
</evidence>
<evidence type="ECO:0000259" key="6">
    <source>
        <dbReference type="PROSITE" id="PS51194"/>
    </source>
</evidence>
<keyword evidence="3" id="KW-0067">ATP-binding</keyword>
<keyword evidence="8" id="KW-1185">Reference proteome</keyword>
<dbReference type="PROSITE" id="PS51192">
    <property type="entry name" value="HELICASE_ATP_BIND_1"/>
    <property type="match status" value="1"/>
</dbReference>
<dbReference type="SMART" id="SM00487">
    <property type="entry name" value="DEXDc"/>
    <property type="match status" value="1"/>
</dbReference>